<evidence type="ECO:0000313" key="6">
    <source>
        <dbReference type="EMBL" id="KAF5453272.1"/>
    </source>
</evidence>
<evidence type="ECO:0000256" key="2">
    <source>
        <dbReference type="ARBA" id="ARBA00022771"/>
    </source>
</evidence>
<reference evidence="6" key="1">
    <citation type="submission" date="2015-10" db="EMBL/GenBank/DDBJ databases">
        <authorList>
            <person name="Martinez-Garcia P.J."/>
            <person name="Crepeau M.W."/>
            <person name="Puiu D."/>
            <person name="Gonzalez-Ibeas D."/>
            <person name="Whalen J."/>
            <person name="Stevens K."/>
            <person name="Paul R."/>
            <person name="Butterfield T."/>
            <person name="Britton M."/>
            <person name="Reagan R."/>
            <person name="Chakraborty S."/>
            <person name="Walawage S.L."/>
            <person name="Vasquez-Gross H.A."/>
            <person name="Cardeno C."/>
            <person name="Famula R."/>
            <person name="Pratt K."/>
            <person name="Kuruganti S."/>
            <person name="Aradhya M.K."/>
            <person name="Leslie C.A."/>
            <person name="Dandekar A.M."/>
            <person name="Salzberg S.L."/>
            <person name="Wegrzyn J.L."/>
            <person name="Langley C.H."/>
            <person name="Neale D.B."/>
        </authorList>
    </citation>
    <scope>NUCLEOTIDE SEQUENCE</scope>
    <source>
        <tissue evidence="6">Leaves</tissue>
    </source>
</reference>
<keyword evidence="2 4" id="KW-0863">Zinc-finger</keyword>
<accession>A0A833TWC3</accession>
<evidence type="ECO:0000256" key="4">
    <source>
        <dbReference type="PROSITE-ProRule" id="PRU01343"/>
    </source>
</evidence>
<dbReference type="Gramene" id="Jr12_20400_p1">
    <property type="protein sequence ID" value="cds.Jr12_20400_p1"/>
    <property type="gene ID" value="Jr12_20400"/>
</dbReference>
<organism evidence="6 7">
    <name type="scientific">Juglans regia</name>
    <name type="common">English walnut</name>
    <dbReference type="NCBI Taxonomy" id="51240"/>
    <lineage>
        <taxon>Eukaryota</taxon>
        <taxon>Viridiplantae</taxon>
        <taxon>Streptophyta</taxon>
        <taxon>Embryophyta</taxon>
        <taxon>Tracheophyta</taxon>
        <taxon>Spermatophyta</taxon>
        <taxon>Magnoliopsida</taxon>
        <taxon>eudicotyledons</taxon>
        <taxon>Gunneridae</taxon>
        <taxon>Pentapetalae</taxon>
        <taxon>rosids</taxon>
        <taxon>fabids</taxon>
        <taxon>Fagales</taxon>
        <taxon>Juglandaceae</taxon>
        <taxon>Juglans</taxon>
    </lineage>
</organism>
<dbReference type="PROSITE" id="PS51999">
    <property type="entry name" value="ZF_GRF"/>
    <property type="match status" value="1"/>
</dbReference>
<evidence type="ECO:0000256" key="1">
    <source>
        <dbReference type="ARBA" id="ARBA00022723"/>
    </source>
</evidence>
<dbReference type="AlphaFoldDB" id="A0A833TWC3"/>
<evidence type="ECO:0000259" key="5">
    <source>
        <dbReference type="PROSITE" id="PS51999"/>
    </source>
</evidence>
<reference evidence="6" key="2">
    <citation type="submission" date="2020-03" db="EMBL/GenBank/DDBJ databases">
        <title>Walnut 2.0.</title>
        <authorList>
            <person name="Marrano A."/>
            <person name="Britton M."/>
            <person name="Zimin A.V."/>
            <person name="Zaini P.A."/>
            <person name="Workman R."/>
            <person name="Puiu D."/>
            <person name="Bianco L."/>
            <person name="Allen B.J."/>
            <person name="Troggio M."/>
            <person name="Leslie C.A."/>
            <person name="Timp W."/>
            <person name="Dendekar A."/>
            <person name="Salzberg S.L."/>
            <person name="Neale D.B."/>
        </authorList>
    </citation>
    <scope>NUCLEOTIDE SEQUENCE</scope>
    <source>
        <tissue evidence="6">Leaves</tissue>
    </source>
</reference>
<dbReference type="Pfam" id="PF06839">
    <property type="entry name" value="Zn_ribbon_GRF"/>
    <property type="match status" value="1"/>
</dbReference>
<dbReference type="Proteomes" id="UP000619265">
    <property type="component" value="Unassembled WGS sequence"/>
</dbReference>
<dbReference type="EMBL" id="LIHL02000012">
    <property type="protein sequence ID" value="KAF5453272.1"/>
    <property type="molecule type" value="Genomic_DNA"/>
</dbReference>
<comment type="caution">
    <text evidence="6">The sequence shown here is derived from an EMBL/GenBank/DDBJ whole genome shotgun (WGS) entry which is preliminary data.</text>
</comment>
<protein>
    <recommendedName>
        <fullName evidence="5">GRF-type domain-containing protein</fullName>
    </recommendedName>
</protein>
<dbReference type="InterPro" id="IPR010666">
    <property type="entry name" value="Znf_GRF"/>
</dbReference>
<name>A0A833TWC3_JUGRE</name>
<evidence type="ECO:0000256" key="3">
    <source>
        <dbReference type="ARBA" id="ARBA00022833"/>
    </source>
</evidence>
<evidence type="ECO:0000313" key="7">
    <source>
        <dbReference type="Proteomes" id="UP000619265"/>
    </source>
</evidence>
<feature type="domain" description="GRF-type" evidence="5">
    <location>
        <begin position="25"/>
        <end position="69"/>
    </location>
</feature>
<keyword evidence="1" id="KW-0479">Metal-binding</keyword>
<gene>
    <name evidence="6" type="ORF">F2P56_028187</name>
</gene>
<dbReference type="GO" id="GO:0008270">
    <property type="term" value="F:zinc ion binding"/>
    <property type="evidence" value="ECO:0007669"/>
    <property type="project" value="UniProtKB-KW"/>
</dbReference>
<proteinExistence type="predicted"/>
<dbReference type="PANTHER" id="PTHR33248">
    <property type="entry name" value="ZINC ION-BINDING PROTEIN"/>
    <property type="match status" value="1"/>
</dbReference>
<keyword evidence="3" id="KW-0862">Zinc</keyword>
<sequence>MSSSSSSSTTFGSSFAKHTLGIPFCFCDVEATLKFSNTKKNPGRPFLGCPNYNTEGLPYCKFFKWGDSNQVNEFQLRERTNEVLRKERELEKRVEYVEKREIELRKRSDDIEKREMLLSNINEEVRKKESVLVVREAEIKRSRTLLRVYWAFAFVFGCCIGLRT</sequence>